<proteinExistence type="inferred from homology"/>
<dbReference type="NCBIfam" id="TIGR01571">
    <property type="entry name" value="A_thal_Cys_rich"/>
    <property type="match status" value="1"/>
</dbReference>
<evidence type="ECO:0000256" key="1">
    <source>
        <dbReference type="ARBA" id="ARBA00009024"/>
    </source>
</evidence>
<dbReference type="OrthoDB" id="1045822at2759"/>
<organism evidence="2 3">
    <name type="scientific">Macrostomum lignano</name>
    <dbReference type="NCBI Taxonomy" id="282301"/>
    <lineage>
        <taxon>Eukaryota</taxon>
        <taxon>Metazoa</taxon>
        <taxon>Spiralia</taxon>
        <taxon>Lophotrochozoa</taxon>
        <taxon>Platyhelminthes</taxon>
        <taxon>Rhabditophora</taxon>
        <taxon>Macrostomorpha</taxon>
        <taxon>Macrostomida</taxon>
        <taxon>Macrostomidae</taxon>
        <taxon>Macrostomum</taxon>
    </lineage>
</organism>
<comment type="similarity">
    <text evidence="1">Belongs to the cornifelin family.</text>
</comment>
<accession>A0A267EBV4</accession>
<reference evidence="2 3" key="1">
    <citation type="submission" date="2017-06" db="EMBL/GenBank/DDBJ databases">
        <title>A platform for efficient transgenesis in Macrostomum lignano, a flatworm model organism for stem cell research.</title>
        <authorList>
            <person name="Berezikov E."/>
        </authorList>
    </citation>
    <scope>NUCLEOTIDE SEQUENCE [LARGE SCALE GENOMIC DNA]</scope>
    <source>
        <strain evidence="2">DV1</strain>
        <tissue evidence="2">Whole organism</tissue>
    </source>
</reference>
<gene>
    <name evidence="2" type="ORF">BOX15_Mlig020166g1</name>
</gene>
<name>A0A267EBV4_9PLAT</name>
<dbReference type="EMBL" id="NIVC01002382">
    <property type="protein sequence ID" value="PAA58374.1"/>
    <property type="molecule type" value="Genomic_DNA"/>
</dbReference>
<dbReference type="STRING" id="282301.A0A267EBV4"/>
<evidence type="ECO:0000313" key="2">
    <source>
        <dbReference type="EMBL" id="PAA58374.1"/>
    </source>
</evidence>
<dbReference type="InterPro" id="IPR006461">
    <property type="entry name" value="PLAC_motif_containing"/>
</dbReference>
<dbReference type="AlphaFoldDB" id="A0A267EBV4"/>
<comment type="caution">
    <text evidence="2">The sequence shown here is derived from an EMBL/GenBank/DDBJ whole genome shotgun (WGS) entry which is preliminary data.</text>
</comment>
<dbReference type="PANTHER" id="PTHR15907">
    <property type="entry name" value="DUF614 FAMILY PROTEIN-RELATED"/>
    <property type="match status" value="1"/>
</dbReference>
<dbReference type="Pfam" id="PF04749">
    <property type="entry name" value="PLAC8"/>
    <property type="match status" value="1"/>
</dbReference>
<dbReference type="Proteomes" id="UP000215902">
    <property type="component" value="Unassembled WGS sequence"/>
</dbReference>
<sequence>MSYTNYNTEQPAYGQYTNPVMHQPATIGQPVVVTQPMYTTTGTASSAQEKDWNSGLCGCCEDVSSCLCVWCCGPCYLCFSLSPRMGEHCCTPVCLSCVDPSGSALTVLVYRTKLRARYNIRGSVINDCCCSVCCGALVACQIKRELDHLESSLGRPPF</sequence>
<evidence type="ECO:0000313" key="3">
    <source>
        <dbReference type="Proteomes" id="UP000215902"/>
    </source>
</evidence>
<keyword evidence="3" id="KW-1185">Reference proteome</keyword>
<protein>
    <submittedName>
        <fullName evidence="2">Uncharacterized protein</fullName>
    </submittedName>
</protein>